<dbReference type="InterPro" id="IPR029033">
    <property type="entry name" value="His_PPase_superfam"/>
</dbReference>
<gene>
    <name evidence="8" type="ORF">Fcan01_02170</name>
</gene>
<dbReference type="Pfam" id="PF00300">
    <property type="entry name" value="His_Phos_1"/>
    <property type="match status" value="1"/>
</dbReference>
<sequence length="238" mass="27000">MVFRMPSFIVTLVRHGETTLNVQRLLQGQTDVPLSSVGVRQAELLGMRMKTLNQTFTKVYSSDLSRAHHTAQLVLKHSGNEDSEIQKDVRLRERCFGSAEGSPAKNLLEEAKKHNVQIHNYTPEGAETSVEVAQRAASFFDDICKLADEPGAENETQILVVSHGGWIQYFLKHLHTHEAKYNLENFDPSKAITIHKNTAISIFSVNRVTTTDTNDEQEETKRYKILFRDVNDTKHLPE</sequence>
<accession>A0A226F5Y3</accession>
<name>A0A226F5Y3_FOLCA</name>
<evidence type="ECO:0000256" key="7">
    <source>
        <dbReference type="PIRSR" id="PIRSR613078-2"/>
    </source>
</evidence>
<dbReference type="CDD" id="cd07067">
    <property type="entry name" value="HP_PGM_like"/>
    <property type="match status" value="1"/>
</dbReference>
<dbReference type="EMBL" id="LNIX01000001">
    <property type="protein sequence ID" value="OXA64740.1"/>
    <property type="molecule type" value="Genomic_DNA"/>
</dbReference>
<feature type="binding site" evidence="7">
    <location>
        <begin position="14"/>
        <end position="21"/>
    </location>
    <ligand>
        <name>substrate</name>
    </ligand>
</feature>
<dbReference type="SUPFAM" id="SSF53254">
    <property type="entry name" value="Phosphoglycerate mutase-like"/>
    <property type="match status" value="1"/>
</dbReference>
<feature type="active site" description="Tele-phosphohistidine intermediate" evidence="6">
    <location>
        <position position="15"/>
    </location>
</feature>
<keyword evidence="9" id="KW-1185">Reference proteome</keyword>
<dbReference type="GO" id="GO:0043456">
    <property type="term" value="P:regulation of pentose-phosphate shunt"/>
    <property type="evidence" value="ECO:0007669"/>
    <property type="project" value="TreeGrafter"/>
</dbReference>
<feature type="active site" description="Proton donor/acceptor" evidence="6">
    <location>
        <position position="93"/>
    </location>
</feature>
<dbReference type="PROSITE" id="PS00175">
    <property type="entry name" value="PG_MUTASE"/>
    <property type="match status" value="1"/>
</dbReference>
<dbReference type="Gene3D" id="3.40.50.1240">
    <property type="entry name" value="Phosphoglycerate mutase-like"/>
    <property type="match status" value="1"/>
</dbReference>
<comment type="caution">
    <text evidence="8">The sequence shown here is derived from an EMBL/GenBank/DDBJ whole genome shotgun (WGS) entry which is preliminary data.</text>
</comment>
<evidence type="ECO:0000313" key="8">
    <source>
        <dbReference type="EMBL" id="OXA64740.1"/>
    </source>
</evidence>
<dbReference type="AlphaFoldDB" id="A0A226F5Y3"/>
<evidence type="ECO:0000256" key="3">
    <source>
        <dbReference type="ARBA" id="ARBA00038362"/>
    </source>
</evidence>
<evidence type="ECO:0000256" key="2">
    <source>
        <dbReference type="ARBA" id="ARBA00022801"/>
    </source>
</evidence>
<comment type="catalytic activity">
    <reaction evidence="1">
        <text>beta-D-fructose 2,6-bisphosphate + H2O = beta-D-fructose 6-phosphate + phosphate</text>
        <dbReference type="Rhea" id="RHEA:17289"/>
        <dbReference type="ChEBI" id="CHEBI:15377"/>
        <dbReference type="ChEBI" id="CHEBI:43474"/>
        <dbReference type="ChEBI" id="CHEBI:57634"/>
        <dbReference type="ChEBI" id="CHEBI:58579"/>
        <dbReference type="EC" id="3.1.3.46"/>
    </reaction>
</comment>
<dbReference type="OMA" id="PTIQCVC"/>
<evidence type="ECO:0000256" key="1">
    <source>
        <dbReference type="ARBA" id="ARBA00000464"/>
    </source>
</evidence>
<protein>
    <recommendedName>
        <fullName evidence="4">Fructose-2,6-bisphosphatase TIGAR</fullName>
    </recommendedName>
    <alternativeName>
        <fullName evidence="5">TP53-induced glycolysis and apoptosis regulator</fullName>
    </alternativeName>
</protein>
<dbReference type="GO" id="GO:0004331">
    <property type="term" value="F:fructose-2,6-bisphosphate 2-phosphatase activity"/>
    <property type="evidence" value="ECO:0007669"/>
    <property type="project" value="UniProtKB-EC"/>
</dbReference>
<dbReference type="InterPro" id="IPR001345">
    <property type="entry name" value="PG/BPGM_mutase_AS"/>
</dbReference>
<dbReference type="PANTHER" id="PTHR46517:SF1">
    <property type="entry name" value="FRUCTOSE-2,6-BISPHOSPHATASE TIGAR"/>
    <property type="match status" value="1"/>
</dbReference>
<evidence type="ECO:0000313" key="9">
    <source>
        <dbReference type="Proteomes" id="UP000198287"/>
    </source>
</evidence>
<evidence type="ECO:0000256" key="4">
    <source>
        <dbReference type="ARBA" id="ARBA00040907"/>
    </source>
</evidence>
<dbReference type="GO" id="GO:0005829">
    <property type="term" value="C:cytosol"/>
    <property type="evidence" value="ECO:0007669"/>
    <property type="project" value="TreeGrafter"/>
</dbReference>
<keyword evidence="2" id="KW-0378">Hydrolase</keyword>
<dbReference type="SMART" id="SM00855">
    <property type="entry name" value="PGAM"/>
    <property type="match status" value="1"/>
</dbReference>
<dbReference type="Proteomes" id="UP000198287">
    <property type="component" value="Unassembled WGS sequence"/>
</dbReference>
<organism evidence="8 9">
    <name type="scientific">Folsomia candida</name>
    <name type="common">Springtail</name>
    <dbReference type="NCBI Taxonomy" id="158441"/>
    <lineage>
        <taxon>Eukaryota</taxon>
        <taxon>Metazoa</taxon>
        <taxon>Ecdysozoa</taxon>
        <taxon>Arthropoda</taxon>
        <taxon>Hexapoda</taxon>
        <taxon>Collembola</taxon>
        <taxon>Entomobryomorpha</taxon>
        <taxon>Isotomoidea</taxon>
        <taxon>Isotomidae</taxon>
        <taxon>Proisotominae</taxon>
        <taxon>Folsomia</taxon>
    </lineage>
</organism>
<reference evidence="8 9" key="1">
    <citation type="submission" date="2015-12" db="EMBL/GenBank/DDBJ databases">
        <title>The genome of Folsomia candida.</title>
        <authorList>
            <person name="Faddeeva A."/>
            <person name="Derks M.F."/>
            <person name="Anvar Y."/>
            <person name="Smit S."/>
            <person name="Van Straalen N."/>
            <person name="Roelofs D."/>
        </authorList>
    </citation>
    <scope>NUCLEOTIDE SEQUENCE [LARGE SCALE GENOMIC DNA]</scope>
    <source>
        <strain evidence="8 9">VU population</strain>
        <tissue evidence="8">Whole body</tissue>
    </source>
</reference>
<dbReference type="GO" id="GO:0045820">
    <property type="term" value="P:negative regulation of glycolytic process"/>
    <property type="evidence" value="ECO:0007669"/>
    <property type="project" value="TreeGrafter"/>
</dbReference>
<evidence type="ECO:0000256" key="5">
    <source>
        <dbReference type="ARBA" id="ARBA00042275"/>
    </source>
</evidence>
<feature type="binding site" evidence="7">
    <location>
        <position position="66"/>
    </location>
    <ligand>
        <name>substrate</name>
    </ligand>
</feature>
<dbReference type="InterPro" id="IPR051695">
    <property type="entry name" value="Phosphoglycerate_Mutase"/>
</dbReference>
<evidence type="ECO:0000256" key="6">
    <source>
        <dbReference type="PIRSR" id="PIRSR613078-1"/>
    </source>
</evidence>
<dbReference type="PANTHER" id="PTHR46517">
    <property type="entry name" value="FRUCTOSE-2,6-BISPHOSPHATASE TIGAR"/>
    <property type="match status" value="1"/>
</dbReference>
<dbReference type="InterPro" id="IPR013078">
    <property type="entry name" value="His_Pase_superF_clade-1"/>
</dbReference>
<dbReference type="STRING" id="158441.A0A226F5Y3"/>
<proteinExistence type="inferred from homology"/>
<comment type="similarity">
    <text evidence="3">Belongs to the phosphoglycerate mutase family.</text>
</comment>